<comment type="caution">
    <text evidence="3">The sequence shown here is derived from an EMBL/GenBank/DDBJ whole genome shotgun (WGS) entry which is preliminary data.</text>
</comment>
<feature type="transmembrane region" description="Helical" evidence="2">
    <location>
        <begin position="190"/>
        <end position="208"/>
    </location>
</feature>
<gene>
    <name evidence="3" type="ORF">ACFQQL_05050</name>
</gene>
<protein>
    <submittedName>
        <fullName evidence="3">Uncharacterized protein</fullName>
    </submittedName>
</protein>
<keyword evidence="2" id="KW-1133">Transmembrane helix</keyword>
<sequence>MSTGLDEQRVTLGDLFPERGTAPPNGAPTPQDRHERRRELAHLLKDLAPAALVLLGVLLWAVGLEPVDPDTLDGYGLITKLSPVCLTGIVLVGAAGAWELFGQRRTIVLALATIGLWLSVSATQPLVYGPARLPWGWIHAGFSEHIGMTGDVIHNFDIRFSWPAMFTVTQMWAEAAGLERVDRMIELAPVAFTGIAALGVGALAQAVAGPGRVAWLAVWLFLAASWTEQDYFSPQALTYCLYVAGLAIMVSDLTSPGPATGGRILPWRRSVPPTTPGTRIRAHVLLLLLAVALAPTHQLSPFVLAGMALVLLLFGRLSSAWLPIMLLSAPTVWFFLGARETWVNELEKIVGGIGDFGGSLNAGVTDRVSGDLGHQVITSGRIGVFLLVGLIAFVGWLVLRRAAHRTWALPVLAGSTFLIAAVQPYGGEIFMRCYLFSLPWLAIGIGYALEALRSRAVLARVVSAVLVGALAVSCLALRGGNDAWLTFTDGDLAVMDVAYGQAREGETIVVLRWSTPLQMAAAADVPQRGMDELDSEERPCVTEEQMVACLEQDEVEYVVITPQQDREGVILDGMEPGWTGQVADGLLAHGYRVVYEHDGRLLLAREDREAGP</sequence>
<feature type="transmembrane region" description="Helical" evidence="2">
    <location>
        <begin position="429"/>
        <end position="449"/>
    </location>
</feature>
<reference evidence="4" key="1">
    <citation type="journal article" date="2019" name="Int. J. Syst. Evol. Microbiol.">
        <title>The Global Catalogue of Microorganisms (GCM) 10K type strain sequencing project: providing services to taxonomists for standard genome sequencing and annotation.</title>
        <authorList>
            <consortium name="The Broad Institute Genomics Platform"/>
            <consortium name="The Broad Institute Genome Sequencing Center for Infectious Disease"/>
            <person name="Wu L."/>
            <person name="Ma J."/>
        </authorList>
    </citation>
    <scope>NUCLEOTIDE SEQUENCE [LARGE SCALE GENOMIC DNA]</scope>
    <source>
        <strain evidence="4">JCM 1490</strain>
    </source>
</reference>
<proteinExistence type="predicted"/>
<evidence type="ECO:0000313" key="3">
    <source>
        <dbReference type="EMBL" id="MFC7404466.1"/>
    </source>
</evidence>
<feature type="transmembrane region" description="Helical" evidence="2">
    <location>
        <begin position="280"/>
        <end position="313"/>
    </location>
</feature>
<dbReference type="Proteomes" id="UP001596455">
    <property type="component" value="Unassembled WGS sequence"/>
</dbReference>
<dbReference type="EMBL" id="JBHTCQ010000001">
    <property type="protein sequence ID" value="MFC7404466.1"/>
    <property type="molecule type" value="Genomic_DNA"/>
</dbReference>
<feature type="transmembrane region" description="Helical" evidence="2">
    <location>
        <begin position="382"/>
        <end position="399"/>
    </location>
</feature>
<feature type="transmembrane region" description="Helical" evidence="2">
    <location>
        <begin position="43"/>
        <end position="61"/>
    </location>
</feature>
<feature type="transmembrane region" description="Helical" evidence="2">
    <location>
        <begin position="108"/>
        <end position="127"/>
    </location>
</feature>
<feature type="region of interest" description="Disordered" evidence="1">
    <location>
        <begin position="13"/>
        <end position="35"/>
    </location>
</feature>
<feature type="transmembrane region" description="Helical" evidence="2">
    <location>
        <begin position="406"/>
        <end position="423"/>
    </location>
</feature>
<dbReference type="RefSeq" id="WP_382391883.1">
    <property type="nucleotide sequence ID" value="NZ_JBHTCQ010000001.1"/>
</dbReference>
<keyword evidence="2" id="KW-0472">Membrane</keyword>
<evidence type="ECO:0000256" key="2">
    <source>
        <dbReference type="SAM" id="Phobius"/>
    </source>
</evidence>
<name>A0ABW2Q5J9_9MICO</name>
<feature type="transmembrane region" description="Helical" evidence="2">
    <location>
        <begin position="461"/>
        <end position="479"/>
    </location>
</feature>
<feature type="transmembrane region" description="Helical" evidence="2">
    <location>
        <begin position="81"/>
        <end position="101"/>
    </location>
</feature>
<evidence type="ECO:0000256" key="1">
    <source>
        <dbReference type="SAM" id="MobiDB-lite"/>
    </source>
</evidence>
<evidence type="ECO:0000313" key="4">
    <source>
        <dbReference type="Proteomes" id="UP001596455"/>
    </source>
</evidence>
<organism evidence="3 4">
    <name type="scientific">Georgenia alba</name>
    <dbReference type="NCBI Taxonomy" id="2233858"/>
    <lineage>
        <taxon>Bacteria</taxon>
        <taxon>Bacillati</taxon>
        <taxon>Actinomycetota</taxon>
        <taxon>Actinomycetes</taxon>
        <taxon>Micrococcales</taxon>
        <taxon>Bogoriellaceae</taxon>
        <taxon>Georgenia</taxon>
    </lineage>
</organism>
<keyword evidence="2" id="KW-0812">Transmembrane</keyword>
<accession>A0ABW2Q5J9</accession>
<keyword evidence="4" id="KW-1185">Reference proteome</keyword>